<dbReference type="Pfam" id="PF13738">
    <property type="entry name" value="Pyr_redox_3"/>
    <property type="match status" value="1"/>
</dbReference>
<reference evidence="3" key="1">
    <citation type="journal article" date="2019" name="Int. J. Syst. Evol. Microbiol.">
        <title>The Global Catalogue of Microorganisms (GCM) 10K type strain sequencing project: providing services to taxonomists for standard genome sequencing and annotation.</title>
        <authorList>
            <consortium name="The Broad Institute Genomics Platform"/>
            <consortium name="The Broad Institute Genome Sequencing Center for Infectious Disease"/>
            <person name="Wu L."/>
            <person name="Ma J."/>
        </authorList>
    </citation>
    <scope>NUCLEOTIDE SEQUENCE [LARGE SCALE GENOMIC DNA]</scope>
    <source>
        <strain evidence="3">TBRC 1276</strain>
    </source>
</reference>
<dbReference type="SUPFAM" id="SSF51905">
    <property type="entry name" value="FAD/NAD(P)-binding domain"/>
    <property type="match status" value="2"/>
</dbReference>
<comment type="caution">
    <text evidence="2">The sequence shown here is derived from an EMBL/GenBank/DDBJ whole genome shotgun (WGS) entry which is preliminary data.</text>
</comment>
<dbReference type="EMBL" id="JBHSBI010000003">
    <property type="protein sequence ID" value="MFC4006988.1"/>
    <property type="molecule type" value="Genomic_DNA"/>
</dbReference>
<keyword evidence="1 2" id="KW-0560">Oxidoreductase</keyword>
<dbReference type="PANTHER" id="PTHR43539:SF68">
    <property type="entry name" value="FLAVIN-BINDING MONOOXYGENASE-LIKE PROTEIN (AFU_ORTHOLOGUE AFUA_4G09220)"/>
    <property type="match status" value="1"/>
</dbReference>
<keyword evidence="2" id="KW-0503">Monooxygenase</keyword>
<dbReference type="InterPro" id="IPR050982">
    <property type="entry name" value="Auxin_biosynth/cation_transpt"/>
</dbReference>
<dbReference type="EC" id="1.14.13.-" evidence="2"/>
<dbReference type="Gene3D" id="3.50.50.60">
    <property type="entry name" value="FAD/NAD(P)-binding domain"/>
    <property type="match status" value="2"/>
</dbReference>
<evidence type="ECO:0000313" key="2">
    <source>
        <dbReference type="EMBL" id="MFC4006988.1"/>
    </source>
</evidence>
<dbReference type="PANTHER" id="PTHR43539">
    <property type="entry name" value="FLAVIN-BINDING MONOOXYGENASE-LIKE PROTEIN (AFU_ORTHOLOGUE AFUA_4G09220)"/>
    <property type="match status" value="1"/>
</dbReference>
<protein>
    <submittedName>
        <fullName evidence="2">Flavin-containing monooxygenase</fullName>
        <ecNumber evidence="2">1.14.13.-</ecNumber>
    </submittedName>
</protein>
<organism evidence="2 3">
    <name type="scientific">Nonomuraea purpurea</name>
    <dbReference type="NCBI Taxonomy" id="1849276"/>
    <lineage>
        <taxon>Bacteria</taxon>
        <taxon>Bacillati</taxon>
        <taxon>Actinomycetota</taxon>
        <taxon>Actinomycetes</taxon>
        <taxon>Streptosporangiales</taxon>
        <taxon>Streptosporangiaceae</taxon>
        <taxon>Nonomuraea</taxon>
    </lineage>
</organism>
<dbReference type="InterPro" id="IPR036188">
    <property type="entry name" value="FAD/NAD-bd_sf"/>
</dbReference>
<keyword evidence="3" id="KW-1185">Reference proteome</keyword>
<dbReference type="PRINTS" id="PR00368">
    <property type="entry name" value="FADPNR"/>
</dbReference>
<evidence type="ECO:0000256" key="1">
    <source>
        <dbReference type="ARBA" id="ARBA00023002"/>
    </source>
</evidence>
<dbReference type="Proteomes" id="UP001595851">
    <property type="component" value="Unassembled WGS sequence"/>
</dbReference>
<name>A0ABV8FZV2_9ACTN</name>
<sequence length="569" mass="63297">MMDTLSVATGQKVAAEWLGDFASALEARDAEAVRKLFLPDGHWRDILALTWDLRTFSGPDRIAAGLLEAARTPLNLALEDGGPQIYERRNWGRTIETFVTFETDYAWCRAHLRLLSDGERWRAWTLCTSMEQLKGFEERAGHHRPTEVGQGAESEPRDPRVLVIGAGQAGLTVAARLGRLNVDTLVIEREARVGDNWRNRYQSLVLHNQVWANHLPYLPFPSSWPVYITKDQLADWLETYASILPLNVWTSAEVLDAAYDERQGLWTVRVRREDGTVRTLRPRHLVQATGVFGVPDRPEIRGAEDFRGVLTHATEYRGAAEHEKGLRVLVVGSGSSAHDVAQDLCEAGAHVTMLQRSSTCVVSVDPGAARAYSIYAEDGIPLRDADLINNAFPFPLLAELHKEMTRRIADMDAALLDGLRRAGFALDFGEDGSGFLMKYHRHGGGYYINVGCSDLIAAGRVRVKQGVEIERLTADSAVFTDGDRLEVDMVVVATGYQNMSESIRMLLGDEVADRVGPVWGLDAEGEVRAMWRRTGQPGFWLAGGSLQQCRPYSKYLALQIKGEEERLIG</sequence>
<evidence type="ECO:0000313" key="3">
    <source>
        <dbReference type="Proteomes" id="UP001595851"/>
    </source>
</evidence>
<dbReference type="PRINTS" id="PR00411">
    <property type="entry name" value="PNDRDTASEI"/>
</dbReference>
<dbReference type="InterPro" id="IPR032710">
    <property type="entry name" value="NTF2-like_dom_sf"/>
</dbReference>
<dbReference type="GO" id="GO:0004497">
    <property type="term" value="F:monooxygenase activity"/>
    <property type="evidence" value="ECO:0007669"/>
    <property type="project" value="UniProtKB-KW"/>
</dbReference>
<gene>
    <name evidence="2" type="ORF">ACFOY2_07140</name>
</gene>
<dbReference type="SUPFAM" id="SSF54427">
    <property type="entry name" value="NTF2-like"/>
    <property type="match status" value="1"/>
</dbReference>
<proteinExistence type="predicted"/>
<dbReference type="RefSeq" id="WP_379527450.1">
    <property type="nucleotide sequence ID" value="NZ_JBHSBI010000003.1"/>
</dbReference>
<accession>A0ABV8FZV2</accession>